<keyword evidence="2 8" id="KW-0808">Transferase</keyword>
<keyword evidence="9" id="KW-1185">Reference proteome</keyword>
<evidence type="ECO:0000256" key="1">
    <source>
        <dbReference type="ARBA" id="ARBA00009943"/>
    </source>
</evidence>
<evidence type="ECO:0000313" key="9">
    <source>
        <dbReference type="Proteomes" id="UP000199592"/>
    </source>
</evidence>
<dbReference type="STRING" id="1073328.SAMN05216294_2093"/>
<dbReference type="SUPFAM" id="SSF55729">
    <property type="entry name" value="Acyl-CoA N-acyltransferases (Nat)"/>
    <property type="match status" value="1"/>
</dbReference>
<dbReference type="GO" id="GO:0009252">
    <property type="term" value="P:peptidoglycan biosynthetic process"/>
    <property type="evidence" value="ECO:0007669"/>
    <property type="project" value="UniProtKB-KW"/>
</dbReference>
<evidence type="ECO:0000259" key="7">
    <source>
        <dbReference type="Pfam" id="PF13480"/>
    </source>
</evidence>
<dbReference type="GO" id="GO:0008360">
    <property type="term" value="P:regulation of cell shape"/>
    <property type="evidence" value="ECO:0007669"/>
    <property type="project" value="UniProtKB-KW"/>
</dbReference>
<keyword evidence="5" id="KW-0012">Acyltransferase</keyword>
<dbReference type="PROSITE" id="PS51191">
    <property type="entry name" value="FEMABX"/>
    <property type="match status" value="1"/>
</dbReference>
<dbReference type="InterPro" id="IPR038740">
    <property type="entry name" value="BioF2-like_GNAT_dom"/>
</dbReference>
<name>A0A1H2RPP7_9FLAO</name>
<dbReference type="InterPro" id="IPR003447">
    <property type="entry name" value="FEMABX"/>
</dbReference>
<dbReference type="PANTHER" id="PTHR36174:SF1">
    <property type="entry name" value="LIPID II:GLYCINE GLYCYLTRANSFERASE"/>
    <property type="match status" value="1"/>
</dbReference>
<dbReference type="PANTHER" id="PTHR36174">
    <property type="entry name" value="LIPID II:GLYCINE GLYCYLTRANSFERASE"/>
    <property type="match status" value="1"/>
</dbReference>
<dbReference type="RefSeq" id="WP_090295141.1">
    <property type="nucleotide sequence ID" value="NZ_FNKI01000002.1"/>
</dbReference>
<sequence>MYLIEDRKEWTQAIEQCSHADFYHTYDYAWISKNCDEKPVLLKYTEGKALILLPLLIREIKGTNLKDATSVYGYVGPLSKNIDEGFNNENFRKRLNVFLTENKIISVFSRLHPYIENQNQILNGIGEVVCHGKVVDVDLTKTPEEQLKQYNRRLKTYINKESKEYEVINGSCEEYLDTFIATYCASMKRVNAKPSYFFGKTYFYNFMASNEIKAELLIAKHKETGRFAGGAIFTKKGKTIQYHLSGVNPDYYELNPTKILIDHIRNIGTQQGFTHFNLGGGLGGHDKDSLFYFKSGFSKKFRDFCTWQYIVDKTKYNLLIKQKGNLDDLTHKNSCFFPLYRQNMTTEDVNISEINCLADDR</sequence>
<evidence type="ECO:0000256" key="5">
    <source>
        <dbReference type="ARBA" id="ARBA00023315"/>
    </source>
</evidence>
<dbReference type="InterPro" id="IPR016181">
    <property type="entry name" value="Acyl_CoA_acyltransferase"/>
</dbReference>
<evidence type="ECO:0000256" key="4">
    <source>
        <dbReference type="ARBA" id="ARBA00022984"/>
    </source>
</evidence>
<evidence type="ECO:0000313" key="8">
    <source>
        <dbReference type="EMBL" id="SDW21130.1"/>
    </source>
</evidence>
<dbReference type="GO" id="GO:0071555">
    <property type="term" value="P:cell wall organization"/>
    <property type="evidence" value="ECO:0007669"/>
    <property type="project" value="UniProtKB-KW"/>
</dbReference>
<reference evidence="9" key="1">
    <citation type="submission" date="2016-10" db="EMBL/GenBank/DDBJ databases">
        <authorList>
            <person name="Varghese N."/>
            <person name="Submissions S."/>
        </authorList>
    </citation>
    <scope>NUCLEOTIDE SEQUENCE [LARGE SCALE GENOMIC DNA]</scope>
    <source>
        <strain evidence="9">DSM 25030</strain>
    </source>
</reference>
<keyword evidence="3" id="KW-0133">Cell shape</keyword>
<dbReference type="Gene3D" id="3.40.630.30">
    <property type="match status" value="1"/>
</dbReference>
<dbReference type="EMBL" id="FNMY01000001">
    <property type="protein sequence ID" value="SDW21130.1"/>
    <property type="molecule type" value="Genomic_DNA"/>
</dbReference>
<evidence type="ECO:0000256" key="2">
    <source>
        <dbReference type="ARBA" id="ARBA00022679"/>
    </source>
</evidence>
<gene>
    <name evidence="8" type="ORF">SAMN04487892_0741</name>
</gene>
<feature type="domain" description="BioF2-like acetyltransferase" evidence="7">
    <location>
        <begin position="150"/>
        <end position="281"/>
    </location>
</feature>
<accession>A0A1H2RPP7</accession>
<dbReference type="OrthoDB" id="9785911at2"/>
<dbReference type="GO" id="GO:0016755">
    <property type="term" value="F:aminoacyltransferase activity"/>
    <property type="evidence" value="ECO:0007669"/>
    <property type="project" value="InterPro"/>
</dbReference>
<keyword evidence="4" id="KW-0573">Peptidoglycan synthesis</keyword>
<dbReference type="Pfam" id="PF13480">
    <property type="entry name" value="Acetyltransf_6"/>
    <property type="match status" value="1"/>
</dbReference>
<keyword evidence="6" id="KW-0961">Cell wall biogenesis/degradation</keyword>
<dbReference type="InterPro" id="IPR050644">
    <property type="entry name" value="PG_Glycine_Bridge_Synth"/>
</dbReference>
<organism evidence="8 9">
    <name type="scientific">Flagellimonas zhangzhouensis</name>
    <dbReference type="NCBI Taxonomy" id="1073328"/>
    <lineage>
        <taxon>Bacteria</taxon>
        <taxon>Pseudomonadati</taxon>
        <taxon>Bacteroidota</taxon>
        <taxon>Flavobacteriia</taxon>
        <taxon>Flavobacteriales</taxon>
        <taxon>Flavobacteriaceae</taxon>
        <taxon>Flagellimonas</taxon>
    </lineage>
</organism>
<dbReference type="AlphaFoldDB" id="A0A1H2RPP7"/>
<proteinExistence type="inferred from homology"/>
<evidence type="ECO:0000256" key="6">
    <source>
        <dbReference type="ARBA" id="ARBA00023316"/>
    </source>
</evidence>
<evidence type="ECO:0000256" key="3">
    <source>
        <dbReference type="ARBA" id="ARBA00022960"/>
    </source>
</evidence>
<dbReference type="Proteomes" id="UP000199592">
    <property type="component" value="Unassembled WGS sequence"/>
</dbReference>
<protein>
    <submittedName>
        <fullName evidence="8">Acetyltransferase (GNAT) domain-containing protein</fullName>
    </submittedName>
</protein>
<comment type="similarity">
    <text evidence="1">Belongs to the FemABX family.</text>
</comment>